<reference evidence="10" key="1">
    <citation type="journal article" date="2016" name="Mol. Ecol. Resour.">
        <title>Evaluation of the impact of RNA preservation methods of spiders for de novo transcriptome assembly.</title>
        <authorList>
            <person name="Kono N."/>
            <person name="Nakamura H."/>
            <person name="Ito Y."/>
            <person name="Tomita M."/>
            <person name="Arakawa K."/>
        </authorList>
    </citation>
    <scope>NUCLEOTIDE SEQUENCE</scope>
    <source>
        <tissue evidence="10">Whole body</tissue>
    </source>
</reference>
<comment type="function">
    <text evidence="2 7">Catalyzes the reversible isomerization between hydroxypyruvate and 2-hydroxy-3-oxopropanoate (also termed tartronate semialdehyde).</text>
</comment>
<comment type="catalytic activity">
    <reaction evidence="1 7">
        <text>3-hydroxypyruvate = 2-hydroxy-3-oxopropanoate</text>
        <dbReference type="Rhea" id="RHEA:11952"/>
        <dbReference type="ChEBI" id="CHEBI:17180"/>
        <dbReference type="ChEBI" id="CHEBI:57978"/>
        <dbReference type="EC" id="5.3.1.22"/>
    </reaction>
</comment>
<evidence type="ECO:0000256" key="4">
    <source>
        <dbReference type="ARBA" id="ARBA00012570"/>
    </source>
</evidence>
<evidence type="ECO:0000256" key="6">
    <source>
        <dbReference type="ARBA" id="ARBA00023235"/>
    </source>
</evidence>
<evidence type="ECO:0000256" key="8">
    <source>
        <dbReference type="PIRSR" id="PIRSR006241-50"/>
    </source>
</evidence>
<dbReference type="Pfam" id="PF01261">
    <property type="entry name" value="AP_endonuc_2"/>
    <property type="match status" value="1"/>
</dbReference>
<sequence length="269" mass="30676">MSNLVLKFAANISTMFHEVDVLNRLDMCRRFGFTAFEAQNLYDIDIENLLAKKNGLDMVLINSPPDIKSNNTSNNNYFGYACLPGKEVEFQESLSKAIEFAKSVGCRKVHILAGLKDGYDKNELRKTYIENLKRSALLLEKENLIGVIEPLCPEIKPNYFLDSFDDAVEYIKEVGSDHLKLLLDVFHLEMLHKDTLNLMSKFYPYAGHVQVSQAPDRDEPSAKGRIDYQKVFELLNGYSDFIGLEYTPKRSTVKSLSFLKPCGYFTVNL</sequence>
<dbReference type="InterPro" id="IPR013022">
    <property type="entry name" value="Xyl_isomerase-like_TIM-brl"/>
</dbReference>
<dbReference type="InterPro" id="IPR026040">
    <property type="entry name" value="HyI-like"/>
</dbReference>
<dbReference type="OrthoDB" id="4214675at2759"/>
<evidence type="ECO:0000256" key="7">
    <source>
        <dbReference type="PIRNR" id="PIRNR006241"/>
    </source>
</evidence>
<feature type="domain" description="Xylose isomerase-like TIM barrel" evidence="9">
    <location>
        <begin position="26"/>
        <end position="262"/>
    </location>
</feature>
<evidence type="ECO:0000256" key="1">
    <source>
        <dbReference type="ARBA" id="ARBA00000476"/>
    </source>
</evidence>
<accession>A0A2L2XWE8</accession>
<dbReference type="InterPro" id="IPR050417">
    <property type="entry name" value="Sugar_Epim/Isomerase"/>
</dbReference>
<dbReference type="Gene3D" id="3.20.20.150">
    <property type="entry name" value="Divalent-metal-dependent TIM barrel enzymes"/>
    <property type="match status" value="1"/>
</dbReference>
<dbReference type="EMBL" id="IAAA01008611">
    <property type="protein sequence ID" value="LAA00399.1"/>
    <property type="molecule type" value="mRNA"/>
</dbReference>
<evidence type="ECO:0000313" key="10">
    <source>
        <dbReference type="EMBL" id="LAA00399.1"/>
    </source>
</evidence>
<dbReference type="PANTHER" id="PTHR43489:SF6">
    <property type="entry name" value="HYDROXYPYRUVATE ISOMERASE-RELATED"/>
    <property type="match status" value="1"/>
</dbReference>
<comment type="similarity">
    <text evidence="3 7">Belongs to the hyi family.</text>
</comment>
<dbReference type="GO" id="GO:0008903">
    <property type="term" value="F:hydroxypyruvate isomerase activity"/>
    <property type="evidence" value="ECO:0007669"/>
    <property type="project" value="UniProtKB-EC"/>
</dbReference>
<evidence type="ECO:0000256" key="2">
    <source>
        <dbReference type="ARBA" id="ARBA00002968"/>
    </source>
</evidence>
<dbReference type="AlphaFoldDB" id="A0A2L2XWE8"/>
<keyword evidence="10" id="KW-0670">Pyruvate</keyword>
<feature type="active site" description="Proton donor/acceptor" evidence="8">
    <location>
        <position position="149"/>
    </location>
</feature>
<evidence type="ECO:0000256" key="3">
    <source>
        <dbReference type="ARBA" id="ARBA00005962"/>
    </source>
</evidence>
<dbReference type="InterPro" id="IPR036237">
    <property type="entry name" value="Xyl_isomerase-like_sf"/>
</dbReference>
<name>A0A2L2XWE8_PARTP</name>
<evidence type="ECO:0000256" key="5">
    <source>
        <dbReference type="ARBA" id="ARBA00017985"/>
    </source>
</evidence>
<keyword evidence="6 7" id="KW-0413">Isomerase</keyword>
<dbReference type="SUPFAM" id="SSF51658">
    <property type="entry name" value="Xylose isomerase-like"/>
    <property type="match status" value="1"/>
</dbReference>
<dbReference type="PIRSF" id="PIRSF006241">
    <property type="entry name" value="HyI"/>
    <property type="match status" value="1"/>
</dbReference>
<dbReference type="PANTHER" id="PTHR43489">
    <property type="entry name" value="ISOMERASE"/>
    <property type="match status" value="1"/>
</dbReference>
<dbReference type="GO" id="GO:0046487">
    <property type="term" value="P:glyoxylate metabolic process"/>
    <property type="evidence" value="ECO:0007669"/>
    <property type="project" value="TreeGrafter"/>
</dbReference>
<protein>
    <recommendedName>
        <fullName evidence="5 7">Putative hydroxypyruvate isomerase</fullName>
        <ecNumber evidence="4 7">5.3.1.22</ecNumber>
    </recommendedName>
</protein>
<organism evidence="10">
    <name type="scientific">Parasteatoda tepidariorum</name>
    <name type="common">Common house spider</name>
    <name type="synonym">Achaearanea tepidariorum</name>
    <dbReference type="NCBI Taxonomy" id="114398"/>
    <lineage>
        <taxon>Eukaryota</taxon>
        <taxon>Metazoa</taxon>
        <taxon>Ecdysozoa</taxon>
        <taxon>Arthropoda</taxon>
        <taxon>Chelicerata</taxon>
        <taxon>Arachnida</taxon>
        <taxon>Araneae</taxon>
        <taxon>Araneomorphae</taxon>
        <taxon>Entelegynae</taxon>
        <taxon>Araneoidea</taxon>
        <taxon>Theridiidae</taxon>
        <taxon>Parasteatoda</taxon>
    </lineage>
</organism>
<dbReference type="EC" id="5.3.1.22" evidence="4 7"/>
<evidence type="ECO:0000259" key="9">
    <source>
        <dbReference type="Pfam" id="PF01261"/>
    </source>
</evidence>
<feature type="active site" description="Proton donor/acceptor" evidence="8">
    <location>
        <position position="245"/>
    </location>
</feature>
<proteinExistence type="evidence at transcript level"/>